<dbReference type="InterPro" id="IPR036876">
    <property type="entry name" value="UVR_dom_sf"/>
</dbReference>
<evidence type="ECO:0000256" key="7">
    <source>
        <dbReference type="ARBA" id="ARBA00022840"/>
    </source>
</evidence>
<dbReference type="InterPro" id="IPR001943">
    <property type="entry name" value="UVR_dom"/>
</dbReference>
<dbReference type="EMBL" id="PSZO01000003">
    <property type="protein sequence ID" value="TCG11789.1"/>
    <property type="molecule type" value="Genomic_DNA"/>
</dbReference>
<evidence type="ECO:0000256" key="6">
    <source>
        <dbReference type="ARBA" id="ARBA00022769"/>
    </source>
</evidence>
<keyword evidence="19" id="KW-1185">Reference proteome</keyword>
<feature type="domain" description="Helicase C-terminal" evidence="17">
    <location>
        <begin position="429"/>
        <end position="595"/>
    </location>
</feature>
<evidence type="ECO:0000256" key="10">
    <source>
        <dbReference type="ARBA" id="ARBA00026033"/>
    </source>
</evidence>
<dbReference type="Gene3D" id="3.40.50.300">
    <property type="entry name" value="P-loop containing nucleotide triphosphate hydrolases"/>
    <property type="match status" value="3"/>
</dbReference>
<evidence type="ECO:0000256" key="14">
    <source>
        <dbReference type="SAM" id="Coils"/>
    </source>
</evidence>
<dbReference type="GO" id="GO:0009432">
    <property type="term" value="P:SOS response"/>
    <property type="evidence" value="ECO:0007669"/>
    <property type="project" value="UniProtKB-UniRule"/>
</dbReference>
<dbReference type="Pfam" id="PF02151">
    <property type="entry name" value="UVR"/>
    <property type="match status" value="1"/>
</dbReference>
<evidence type="ECO:0000256" key="2">
    <source>
        <dbReference type="ARBA" id="ARBA00008533"/>
    </source>
</evidence>
<dbReference type="SUPFAM" id="SSF52540">
    <property type="entry name" value="P-loop containing nucleoside triphosphate hydrolases"/>
    <property type="match status" value="2"/>
</dbReference>
<feature type="short sequence motif" description="Beta-hairpin" evidence="12">
    <location>
        <begin position="90"/>
        <end position="113"/>
    </location>
</feature>
<organism evidence="18 19">
    <name type="scientific">Mycoplasma marinum</name>
    <dbReference type="NCBI Taxonomy" id="1937190"/>
    <lineage>
        <taxon>Bacteria</taxon>
        <taxon>Bacillati</taxon>
        <taxon>Mycoplasmatota</taxon>
        <taxon>Mollicutes</taxon>
        <taxon>Mycoplasmataceae</taxon>
        <taxon>Mycoplasma</taxon>
    </lineage>
</organism>
<evidence type="ECO:0000256" key="12">
    <source>
        <dbReference type="HAMAP-Rule" id="MF_00204"/>
    </source>
</evidence>
<dbReference type="Pfam" id="PF17757">
    <property type="entry name" value="UvrB_inter"/>
    <property type="match status" value="1"/>
</dbReference>
<evidence type="ECO:0000256" key="11">
    <source>
        <dbReference type="ARBA" id="ARBA00029504"/>
    </source>
</evidence>
<comment type="similarity">
    <text evidence="2 12 13">Belongs to the UvrB family.</text>
</comment>
<dbReference type="InterPro" id="IPR004807">
    <property type="entry name" value="UvrB"/>
</dbReference>
<comment type="caution">
    <text evidence="18">The sequence shown here is derived from an EMBL/GenBank/DDBJ whole genome shotgun (WGS) entry which is preliminary data.</text>
</comment>
<dbReference type="OrthoDB" id="9806651at2"/>
<evidence type="ECO:0000256" key="8">
    <source>
        <dbReference type="ARBA" id="ARBA00022881"/>
    </source>
</evidence>
<evidence type="ECO:0000256" key="5">
    <source>
        <dbReference type="ARBA" id="ARBA00022763"/>
    </source>
</evidence>
<dbReference type="CDD" id="cd17916">
    <property type="entry name" value="DEXHc_UvrB"/>
    <property type="match status" value="1"/>
</dbReference>
<keyword evidence="14" id="KW-0175">Coiled coil</keyword>
<evidence type="ECO:0000256" key="9">
    <source>
        <dbReference type="ARBA" id="ARBA00023204"/>
    </source>
</evidence>
<evidence type="ECO:0000313" key="18">
    <source>
        <dbReference type="EMBL" id="TCG11789.1"/>
    </source>
</evidence>
<dbReference type="GO" id="GO:0016887">
    <property type="term" value="F:ATP hydrolysis activity"/>
    <property type="evidence" value="ECO:0007669"/>
    <property type="project" value="InterPro"/>
</dbReference>
<keyword evidence="12 13" id="KW-0742">SOS response</keyword>
<dbReference type="SMART" id="SM00490">
    <property type="entry name" value="HELICc"/>
    <property type="match status" value="1"/>
</dbReference>
<dbReference type="InterPro" id="IPR006935">
    <property type="entry name" value="Helicase/UvrB_N"/>
</dbReference>
<dbReference type="Gene3D" id="4.10.860.10">
    <property type="entry name" value="UVR domain"/>
    <property type="match status" value="1"/>
</dbReference>
<feature type="binding site" evidence="12">
    <location>
        <begin position="37"/>
        <end position="44"/>
    </location>
    <ligand>
        <name>ATP</name>
        <dbReference type="ChEBI" id="CHEBI:30616"/>
    </ligand>
</feature>
<dbReference type="HAMAP" id="MF_00204">
    <property type="entry name" value="UvrB"/>
    <property type="match status" value="1"/>
</dbReference>
<dbReference type="InterPro" id="IPR024759">
    <property type="entry name" value="UvrB_YAD/RRR_dom"/>
</dbReference>
<evidence type="ECO:0000259" key="15">
    <source>
        <dbReference type="PROSITE" id="PS50151"/>
    </source>
</evidence>
<evidence type="ECO:0000259" key="16">
    <source>
        <dbReference type="PROSITE" id="PS51192"/>
    </source>
</evidence>
<feature type="domain" description="Helicase ATP-binding" evidence="16">
    <location>
        <begin position="24"/>
        <end position="182"/>
    </location>
</feature>
<keyword evidence="8 12" id="KW-0267">Excision nuclease</keyword>
<evidence type="ECO:0000256" key="13">
    <source>
        <dbReference type="RuleBase" id="RU003587"/>
    </source>
</evidence>
<protein>
    <recommendedName>
        <fullName evidence="11 12">UvrABC system protein B</fullName>
        <shortName evidence="12">Protein UvrB</shortName>
    </recommendedName>
    <alternativeName>
        <fullName evidence="12">Excinuclease ABC subunit B</fullName>
    </alternativeName>
</protein>
<reference evidence="18 19" key="1">
    <citation type="submission" date="2018-02" db="EMBL/GenBank/DDBJ databases">
        <title>Mycoplasma marinum and Mycoplasma todarodis sp. nov., moderately halophilic and psychrotolerant mycoplasmas isolated from cephalopods.</title>
        <authorList>
            <person name="Viver T."/>
        </authorList>
    </citation>
    <scope>NUCLEOTIDE SEQUENCE [LARGE SCALE GENOMIC DNA]</scope>
    <source>
        <strain evidence="18 19">PE</strain>
    </source>
</reference>
<dbReference type="PROSITE" id="PS50151">
    <property type="entry name" value="UVR"/>
    <property type="match status" value="1"/>
</dbReference>
<comment type="function">
    <text evidence="12">The UvrABC repair system catalyzes the recognition and processing of DNA lesions. A damage recognition complex composed of 2 UvrA and 2 UvrB subunits scans DNA for abnormalities. Upon binding of the UvrA(2)B(2) complex to a putative damaged site, the DNA wraps around one UvrB monomer. DNA wrap is dependent on ATP binding by UvrB and probably causes local melting of the DNA helix, facilitating insertion of UvrB beta-hairpin between the DNA strands. Then UvrB probes one DNA strand for the presence of a lesion. If a lesion is found the UvrA subunits dissociate and the UvrB-DNA preincision complex is formed. This complex is subsequently bound by UvrC and the second UvrB is released. If no lesion is found, the DNA wraps around the other UvrB subunit that will check the other stand for damage.</text>
</comment>
<dbReference type="GO" id="GO:0009380">
    <property type="term" value="C:excinuclease repair complex"/>
    <property type="evidence" value="ECO:0007669"/>
    <property type="project" value="InterPro"/>
</dbReference>
<dbReference type="PROSITE" id="PS51194">
    <property type="entry name" value="HELICASE_CTER"/>
    <property type="match status" value="1"/>
</dbReference>
<evidence type="ECO:0000259" key="17">
    <source>
        <dbReference type="PROSITE" id="PS51194"/>
    </source>
</evidence>
<dbReference type="InterPro" id="IPR041471">
    <property type="entry name" value="UvrB_inter"/>
</dbReference>
<dbReference type="PROSITE" id="PS51192">
    <property type="entry name" value="HELICASE_ATP_BIND_1"/>
    <property type="match status" value="1"/>
</dbReference>
<dbReference type="RefSeq" id="WP_131598627.1">
    <property type="nucleotide sequence ID" value="NZ_CBDBYK010000001.1"/>
</dbReference>
<accession>A0A4R0XM60</accession>
<keyword evidence="7 12" id="KW-0067">ATP-binding</keyword>
<sequence length="653" mass="75012">MDLKIKLNYKPAGDQPKAIKELVKGINNNIDSQVLLGVTGSGKTFTIANVLNQVNRPAIILSHNKTLAAQLYSEIKTFFPENKVEYFVSHFDYYRPEAYLPTSDTFVDKTSKSNWDLDAMRMSSLNSFLTSKDTIVVASVASIYGALNPKEYKSMFYIISQGQKITRKKLLQDLVLRNYSRNNIELKPGNFRAKGDVIEISPGWTQDFYIRVDLFGDDIEEIAHIDSLSGKVIKKVNTATIFPADTYTTNRDTVKRAISKIRKEMEERVKYFEINNKFLEAQRLSERVKQDLEHLEEFGICPGIENYSLYMDGRSPGDLPYTIFNYVPKDTIIIIDESHMMIPQVKGMFNADRARKQTLVDYGFRLPSALENRPLNFEEFQKLPFQKIFVSATPNDFEIDKANGVVVQQIIRPTGLLDPIIEVQPKLNQIEDMYDRITNQIDKKERTFVLTTTIRMAEELTRYFQEKGIKATYIHNELKTFERAEVLRKLRKGIYDVVVGINLLREGIDIPEVSLILVIDADVESFMRTSKSLIQIAGRAARNVNGRVIFYADKISRSMEIALKETSRRREIQHKYNIKNNITPKTIIKEIADPLNGEDVRGAIELYQKEGKSKKVLEEIIDDLRRQMLEASKSLEFEKAAKLRDVIIEMKGS</sequence>
<dbReference type="Pfam" id="PF00271">
    <property type="entry name" value="Helicase_C"/>
    <property type="match status" value="1"/>
</dbReference>
<dbReference type="GO" id="GO:0005737">
    <property type="term" value="C:cytoplasm"/>
    <property type="evidence" value="ECO:0007669"/>
    <property type="project" value="UniProtKB-SubCell"/>
</dbReference>
<comment type="subcellular location">
    <subcellularLocation>
        <location evidence="1 12 13">Cytoplasm</location>
    </subcellularLocation>
</comment>
<evidence type="ECO:0000313" key="19">
    <source>
        <dbReference type="Proteomes" id="UP000294192"/>
    </source>
</evidence>
<comment type="subunit">
    <text evidence="10 12 13">Forms a heterotetramer with UvrA during the search for lesions. Interacts with UvrC in an incision complex.</text>
</comment>
<proteinExistence type="inferred from homology"/>
<keyword evidence="5 12" id="KW-0227">DNA damage</keyword>
<gene>
    <name evidence="12" type="primary">uvrB</name>
    <name evidence="18" type="ORF">C4B24_01405</name>
</gene>
<evidence type="ECO:0000256" key="1">
    <source>
        <dbReference type="ARBA" id="ARBA00004496"/>
    </source>
</evidence>
<keyword evidence="4 12" id="KW-0547">Nucleotide-binding</keyword>
<dbReference type="GO" id="GO:0003677">
    <property type="term" value="F:DNA binding"/>
    <property type="evidence" value="ECO:0007669"/>
    <property type="project" value="UniProtKB-UniRule"/>
</dbReference>
<dbReference type="NCBIfam" id="TIGR00631">
    <property type="entry name" value="uvrb"/>
    <property type="match status" value="1"/>
</dbReference>
<dbReference type="GO" id="GO:0005524">
    <property type="term" value="F:ATP binding"/>
    <property type="evidence" value="ECO:0007669"/>
    <property type="project" value="UniProtKB-UniRule"/>
</dbReference>
<dbReference type="Pfam" id="PF12344">
    <property type="entry name" value="UvrB"/>
    <property type="match status" value="1"/>
</dbReference>
<dbReference type="GO" id="GO:0009381">
    <property type="term" value="F:excinuclease ABC activity"/>
    <property type="evidence" value="ECO:0007669"/>
    <property type="project" value="UniProtKB-UniRule"/>
</dbReference>
<evidence type="ECO:0000256" key="3">
    <source>
        <dbReference type="ARBA" id="ARBA00022490"/>
    </source>
</evidence>
<dbReference type="NCBIfam" id="NF003673">
    <property type="entry name" value="PRK05298.1"/>
    <property type="match status" value="1"/>
</dbReference>
<feature type="domain" description="UVR" evidence="15">
    <location>
        <begin position="618"/>
        <end position="653"/>
    </location>
</feature>
<evidence type="ECO:0000256" key="4">
    <source>
        <dbReference type="ARBA" id="ARBA00022741"/>
    </source>
</evidence>
<dbReference type="InterPro" id="IPR014001">
    <property type="entry name" value="Helicase_ATP-bd"/>
</dbReference>
<dbReference type="AlphaFoldDB" id="A0A4R0XM60"/>
<dbReference type="PANTHER" id="PTHR24029">
    <property type="entry name" value="UVRABC SYSTEM PROTEIN B"/>
    <property type="match status" value="1"/>
</dbReference>
<keyword evidence="9 12" id="KW-0234">DNA repair</keyword>
<dbReference type="Proteomes" id="UP000294192">
    <property type="component" value="Unassembled WGS sequence"/>
</dbReference>
<comment type="domain">
    <text evidence="12">The beta-hairpin motif is involved in DNA binding.</text>
</comment>
<dbReference type="SUPFAM" id="SSF46600">
    <property type="entry name" value="C-terminal UvrC-binding domain of UvrB"/>
    <property type="match status" value="1"/>
</dbReference>
<keyword evidence="6 12" id="KW-0228">DNA excision</keyword>
<name>A0A4R0XM60_9MOLU</name>
<dbReference type="PANTHER" id="PTHR24029:SF0">
    <property type="entry name" value="UVRABC SYSTEM PROTEIN B"/>
    <property type="match status" value="1"/>
</dbReference>
<keyword evidence="3 12" id="KW-0963">Cytoplasm</keyword>
<feature type="coiled-coil region" evidence="14">
    <location>
        <begin position="614"/>
        <end position="641"/>
    </location>
</feature>
<dbReference type="InterPro" id="IPR027417">
    <property type="entry name" value="P-loop_NTPase"/>
</dbReference>
<dbReference type="Pfam" id="PF04851">
    <property type="entry name" value="ResIII"/>
    <property type="match status" value="1"/>
</dbReference>
<dbReference type="GO" id="GO:0006289">
    <property type="term" value="P:nucleotide-excision repair"/>
    <property type="evidence" value="ECO:0007669"/>
    <property type="project" value="UniProtKB-UniRule"/>
</dbReference>
<dbReference type="InterPro" id="IPR001650">
    <property type="entry name" value="Helicase_C-like"/>
</dbReference>
<dbReference type="SMART" id="SM00487">
    <property type="entry name" value="DEXDc"/>
    <property type="match status" value="1"/>
</dbReference>